<organism evidence="2 3">
    <name type="scientific">Streptococcus constellatus subsp. pharyngis SK1060 = CCUG 46377</name>
    <dbReference type="NCBI Taxonomy" id="1035184"/>
    <lineage>
        <taxon>Bacteria</taxon>
        <taxon>Bacillati</taxon>
        <taxon>Bacillota</taxon>
        <taxon>Bacilli</taxon>
        <taxon>Lactobacillales</taxon>
        <taxon>Streptococcaceae</taxon>
        <taxon>Streptococcus</taxon>
        <taxon>Streptococcus anginosus group</taxon>
    </lineage>
</organism>
<protein>
    <submittedName>
        <fullName evidence="2">Uncharacterized protein</fullName>
    </submittedName>
</protein>
<feature type="region of interest" description="Disordered" evidence="1">
    <location>
        <begin position="28"/>
        <end position="60"/>
    </location>
</feature>
<evidence type="ECO:0000256" key="1">
    <source>
        <dbReference type="SAM" id="MobiDB-lite"/>
    </source>
</evidence>
<evidence type="ECO:0000313" key="3">
    <source>
        <dbReference type="Proteomes" id="UP000003287"/>
    </source>
</evidence>
<name>F9P9A9_STRCV</name>
<reference evidence="2 3" key="1">
    <citation type="submission" date="2011-06" db="EMBL/GenBank/DDBJ databases">
        <authorList>
            <person name="Harkins D.M."/>
            <person name="Madupu R."/>
            <person name="Durkin A.S."/>
            <person name="Torralba M."/>
            <person name="Methe B."/>
            <person name="Sutton G.G."/>
            <person name="Nelson K.E."/>
        </authorList>
    </citation>
    <scope>NUCLEOTIDE SEQUENCE [LARGE SCALE GENOMIC DNA]</scope>
    <source>
        <strain evidence="2 3">SK1060</strain>
    </source>
</reference>
<proteinExistence type="predicted"/>
<dbReference type="AlphaFoldDB" id="F9P9A9"/>
<dbReference type="EMBL" id="AFUP01000008">
    <property type="protein sequence ID" value="EGV07570.1"/>
    <property type="molecule type" value="Genomic_DNA"/>
</dbReference>
<dbReference type="Proteomes" id="UP000003287">
    <property type="component" value="Unassembled WGS sequence"/>
</dbReference>
<gene>
    <name evidence="2" type="ORF">HMPREF1042_0034</name>
</gene>
<sequence length="60" mass="6974">MGAGYYFKIAKKKEDKELEALEEDDDFFSEAEGNEEMENEEVENQGTEDETDDSEDELEE</sequence>
<evidence type="ECO:0000313" key="2">
    <source>
        <dbReference type="EMBL" id="EGV07570.1"/>
    </source>
</evidence>
<accession>F9P9A9</accession>